<reference evidence="4 6" key="3">
    <citation type="submission" date="2018-11" db="EMBL/GenBank/DDBJ databases">
        <authorList>
            <consortium name="Pathogen Informatics"/>
        </authorList>
    </citation>
    <scope>NUCLEOTIDE SEQUENCE [LARGE SCALE GENOMIC DNA]</scope>
    <source>
        <strain evidence="4 6">NCTC10327</strain>
    </source>
</reference>
<keyword evidence="5" id="KW-1185">Reference proteome</keyword>
<dbReference type="EMBL" id="FNAU01000004">
    <property type="protein sequence ID" value="SDE23394.1"/>
    <property type="molecule type" value="Genomic_DNA"/>
</dbReference>
<evidence type="ECO:0000256" key="1">
    <source>
        <dbReference type="SAM" id="MobiDB-lite"/>
    </source>
</evidence>
<evidence type="ECO:0000313" key="3">
    <source>
        <dbReference type="EMBL" id="SDE23394.1"/>
    </source>
</evidence>
<dbReference type="OrthoDB" id="9995384at2"/>
<proteinExistence type="predicted"/>
<dbReference type="RefSeq" id="WP_049620198.1">
    <property type="nucleotide sequence ID" value="NZ_FNAU01000004.1"/>
</dbReference>
<accession>A0A0K9ESE6</accession>
<dbReference type="Proteomes" id="UP000269974">
    <property type="component" value="Unassembled WGS sequence"/>
</dbReference>
<dbReference type="PATRIC" id="fig|1657.3.peg.1711"/>
<dbReference type="Proteomes" id="UP000182744">
    <property type="component" value="Unassembled WGS sequence"/>
</dbReference>
<reference evidence="5" key="1">
    <citation type="submission" date="2016-10" db="EMBL/GenBank/DDBJ databases">
        <authorList>
            <person name="Varghese N."/>
        </authorList>
    </citation>
    <scope>NUCLEOTIDE SEQUENCE [LARGE SCALE GENOMIC DNA]</scope>
    <source>
        <strain evidence="5">DSM 20639</strain>
    </source>
</reference>
<organism evidence="4 6">
    <name type="scientific">Actinobaculum suis</name>
    <dbReference type="NCBI Taxonomy" id="1657"/>
    <lineage>
        <taxon>Bacteria</taxon>
        <taxon>Bacillati</taxon>
        <taxon>Actinomycetota</taxon>
        <taxon>Actinomycetes</taxon>
        <taxon>Actinomycetales</taxon>
        <taxon>Actinomycetaceae</taxon>
        <taxon>Actinobaculum</taxon>
    </lineage>
</organism>
<evidence type="ECO:0000313" key="5">
    <source>
        <dbReference type="Proteomes" id="UP000182744"/>
    </source>
</evidence>
<gene>
    <name evidence="4" type="ORF">NCTC10327_00509</name>
    <name evidence="2" type="ORF">R6G71_06115</name>
    <name evidence="3" type="ORF">SAMN05421878_10467</name>
</gene>
<protein>
    <submittedName>
        <fullName evidence="4">Uncharacterized protein</fullName>
    </submittedName>
</protein>
<name>A0A0K9ESE6_9ACTO</name>
<reference evidence="2" key="4">
    <citation type="submission" date="2023-10" db="EMBL/GenBank/DDBJ databases">
        <title>Whole Genome based description of the genera Actinobaculum and Actinotignum reveals a complex phylogenetic relationship within the species included in the genus Actinotignum.</title>
        <authorList>
            <person name="Jensen C.S."/>
            <person name="Dargis R."/>
            <person name="Kemp M."/>
            <person name="Christensen J.J."/>
        </authorList>
    </citation>
    <scope>NUCLEOTIDE SEQUENCE</scope>
    <source>
        <strain evidence="2">Actinobaculum_suis_CCUG19206T</strain>
    </source>
</reference>
<dbReference type="AlphaFoldDB" id="A0A0K9ESE6"/>
<dbReference type="STRING" id="1657.ACU20_02435"/>
<reference evidence="3" key="2">
    <citation type="submission" date="2016-10" db="EMBL/GenBank/DDBJ databases">
        <authorList>
            <person name="Varghese N."/>
            <person name="Submissions S."/>
        </authorList>
    </citation>
    <scope>NUCLEOTIDE SEQUENCE</scope>
    <source>
        <strain evidence="3">DSM 20639</strain>
    </source>
</reference>
<sequence length="98" mass="10732">MPANSSLHLPRRARPHWVSPGPDPAQLAAAERAAEAAAQQRRLRHVQAGGQAYPRDVVVVHGDPEETSAQLKAAGEGLLGLRPSDERRPPFPRRPRRI</sequence>
<evidence type="ECO:0000313" key="2">
    <source>
        <dbReference type="EMBL" id="MDY5153622.1"/>
    </source>
</evidence>
<dbReference type="EMBL" id="JAWNFU010000003">
    <property type="protein sequence ID" value="MDY5153622.1"/>
    <property type="molecule type" value="Genomic_DNA"/>
</dbReference>
<dbReference type="EMBL" id="UYIO01000001">
    <property type="protein sequence ID" value="VDG75824.1"/>
    <property type="molecule type" value="Genomic_DNA"/>
</dbReference>
<feature type="region of interest" description="Disordered" evidence="1">
    <location>
        <begin position="74"/>
        <end position="98"/>
    </location>
</feature>
<dbReference type="Proteomes" id="UP001273799">
    <property type="component" value="Unassembled WGS sequence"/>
</dbReference>
<evidence type="ECO:0000313" key="6">
    <source>
        <dbReference type="Proteomes" id="UP000269974"/>
    </source>
</evidence>
<feature type="region of interest" description="Disordered" evidence="1">
    <location>
        <begin position="1"/>
        <end position="25"/>
    </location>
</feature>
<evidence type="ECO:0000313" key="4">
    <source>
        <dbReference type="EMBL" id="VDG75824.1"/>
    </source>
</evidence>